<dbReference type="RefSeq" id="WP_055214877.1">
    <property type="nucleotide sequence ID" value="NZ_CZBU01000002.1"/>
</dbReference>
<feature type="transmembrane region" description="Helical" evidence="1">
    <location>
        <begin position="12"/>
        <end position="34"/>
    </location>
</feature>
<organism evidence="2 3">
    <name type="scientific">Lachnospira eligens</name>
    <dbReference type="NCBI Taxonomy" id="39485"/>
    <lineage>
        <taxon>Bacteria</taxon>
        <taxon>Bacillati</taxon>
        <taxon>Bacillota</taxon>
        <taxon>Clostridia</taxon>
        <taxon>Lachnospirales</taxon>
        <taxon>Lachnospiraceae</taxon>
        <taxon>Lachnospira</taxon>
    </lineage>
</organism>
<evidence type="ECO:0000313" key="2">
    <source>
        <dbReference type="EMBL" id="CUQ76052.1"/>
    </source>
</evidence>
<gene>
    <name evidence="2" type="ORF">ERS852490_00845</name>
</gene>
<evidence type="ECO:0000313" key="3">
    <source>
        <dbReference type="Proteomes" id="UP000095621"/>
    </source>
</evidence>
<protein>
    <recommendedName>
        <fullName evidence="4">Vanadium nitrogenase</fullName>
    </recommendedName>
</protein>
<dbReference type="EMBL" id="CZBU01000002">
    <property type="protein sequence ID" value="CUQ76052.1"/>
    <property type="molecule type" value="Genomic_DNA"/>
</dbReference>
<dbReference type="AlphaFoldDB" id="A0A174YQU2"/>
<keyword evidence="1" id="KW-0812">Transmembrane</keyword>
<reference evidence="2 3" key="1">
    <citation type="submission" date="2015-09" db="EMBL/GenBank/DDBJ databases">
        <authorList>
            <consortium name="Pathogen Informatics"/>
        </authorList>
    </citation>
    <scope>NUCLEOTIDE SEQUENCE [LARGE SCALE GENOMIC DNA]</scope>
    <source>
        <strain evidence="2 3">2789STDY5834875</strain>
    </source>
</reference>
<evidence type="ECO:0000256" key="1">
    <source>
        <dbReference type="SAM" id="Phobius"/>
    </source>
</evidence>
<name>A0A174YQU2_9FIRM</name>
<proteinExistence type="predicted"/>
<evidence type="ECO:0008006" key="4">
    <source>
        <dbReference type="Google" id="ProtNLM"/>
    </source>
</evidence>
<keyword evidence="1" id="KW-1133">Transmembrane helix</keyword>
<dbReference type="Proteomes" id="UP000095621">
    <property type="component" value="Unassembled WGS sequence"/>
</dbReference>
<keyword evidence="1" id="KW-0472">Membrane</keyword>
<accession>A0A174YQU2</accession>
<sequence length="60" mass="6364">MVGLVSALVGEIAYEAVRFVIMLALLVLAVFVGGKLRKAADAKKAAKMAASENKEKEITE</sequence>